<protein>
    <submittedName>
        <fullName evidence="2">Dihydrofolate reductase family protein</fullName>
    </submittedName>
</protein>
<evidence type="ECO:0000313" key="3">
    <source>
        <dbReference type="Proteomes" id="UP001164706"/>
    </source>
</evidence>
<dbReference type="InterPro" id="IPR050765">
    <property type="entry name" value="Riboflavin_Biosynth_HTPR"/>
</dbReference>
<name>A0A9E8SC01_9MICO</name>
<dbReference type="KEGG" id="mdb:OVN18_03425"/>
<dbReference type="GO" id="GO:0008703">
    <property type="term" value="F:5-amino-6-(5-phosphoribosylamino)uracil reductase activity"/>
    <property type="evidence" value="ECO:0007669"/>
    <property type="project" value="InterPro"/>
</dbReference>
<dbReference type="Pfam" id="PF01872">
    <property type="entry name" value="RibD_C"/>
    <property type="match status" value="1"/>
</dbReference>
<reference evidence="2" key="1">
    <citation type="submission" date="2022-11" db="EMBL/GenBank/DDBJ databases">
        <title>Description of Microcella daejonensis nov. sp, isolated from riverside soil.</title>
        <authorList>
            <person name="Molina K.M."/>
            <person name="Kim S.B."/>
        </authorList>
    </citation>
    <scope>NUCLEOTIDE SEQUENCE</scope>
    <source>
        <strain evidence="2">MMS21-STM12</strain>
    </source>
</reference>
<dbReference type="GO" id="GO:0009231">
    <property type="term" value="P:riboflavin biosynthetic process"/>
    <property type="evidence" value="ECO:0007669"/>
    <property type="project" value="InterPro"/>
</dbReference>
<dbReference type="Proteomes" id="UP001164706">
    <property type="component" value="Chromosome"/>
</dbReference>
<sequence>MRELIYFIATSIDGRIADGDGATDGFSADPELYAALAREVPESIPAHLREALGARLDPARARWTTVIMGRRTYQPALDAGIASPYAPLEQIVVSRTLRPSGAEGEPRFASDPVAVVRELREREGGGIWLCGGGELAGALADEIDRLIVKVNPVLLGDGVPLVGGPAMPGPWRLESTRTLPGGVVMTEYVRARG</sequence>
<feature type="domain" description="Bacterial bifunctional deaminase-reductase C-terminal" evidence="1">
    <location>
        <begin position="4"/>
        <end position="184"/>
    </location>
</feature>
<keyword evidence="3" id="KW-1185">Reference proteome</keyword>
<evidence type="ECO:0000259" key="1">
    <source>
        <dbReference type="Pfam" id="PF01872"/>
    </source>
</evidence>
<proteinExistence type="predicted"/>
<accession>A0A9E8SC01</accession>
<organism evidence="2 3">
    <name type="scientific">Microcella daejeonensis</name>
    <dbReference type="NCBI Taxonomy" id="2994971"/>
    <lineage>
        <taxon>Bacteria</taxon>
        <taxon>Bacillati</taxon>
        <taxon>Actinomycetota</taxon>
        <taxon>Actinomycetes</taxon>
        <taxon>Micrococcales</taxon>
        <taxon>Microbacteriaceae</taxon>
        <taxon>Microcella</taxon>
    </lineage>
</organism>
<dbReference type="SUPFAM" id="SSF53597">
    <property type="entry name" value="Dihydrofolate reductase-like"/>
    <property type="match status" value="1"/>
</dbReference>
<dbReference type="RefSeq" id="WP_267781921.1">
    <property type="nucleotide sequence ID" value="NZ_CP113089.1"/>
</dbReference>
<evidence type="ECO:0000313" key="2">
    <source>
        <dbReference type="EMBL" id="WAB82072.1"/>
    </source>
</evidence>
<dbReference type="PANTHER" id="PTHR38011">
    <property type="entry name" value="DIHYDROFOLATE REDUCTASE FAMILY PROTEIN (AFU_ORTHOLOGUE AFUA_8G06820)"/>
    <property type="match status" value="1"/>
</dbReference>
<dbReference type="InterPro" id="IPR002734">
    <property type="entry name" value="RibDG_C"/>
</dbReference>
<dbReference type="InterPro" id="IPR024072">
    <property type="entry name" value="DHFR-like_dom_sf"/>
</dbReference>
<gene>
    <name evidence="2" type="ORF">OVN18_03425</name>
</gene>
<dbReference type="AlphaFoldDB" id="A0A9E8SC01"/>
<dbReference type="PANTHER" id="PTHR38011:SF11">
    <property type="entry name" value="2,5-DIAMINO-6-RIBOSYLAMINO-4(3H)-PYRIMIDINONE 5'-PHOSPHATE REDUCTASE"/>
    <property type="match status" value="1"/>
</dbReference>
<dbReference type="EMBL" id="CP113089">
    <property type="protein sequence ID" value="WAB82072.1"/>
    <property type="molecule type" value="Genomic_DNA"/>
</dbReference>
<dbReference type="Gene3D" id="3.40.430.10">
    <property type="entry name" value="Dihydrofolate Reductase, subunit A"/>
    <property type="match status" value="1"/>
</dbReference>